<evidence type="ECO:0000313" key="2">
    <source>
        <dbReference type="EMBL" id="ODQ73321.1"/>
    </source>
</evidence>
<dbReference type="EMBL" id="KV454294">
    <property type="protein sequence ID" value="ODQ73321.1"/>
    <property type="molecule type" value="Genomic_DNA"/>
</dbReference>
<keyword evidence="3" id="KW-1185">Reference proteome</keyword>
<feature type="region of interest" description="Disordered" evidence="1">
    <location>
        <begin position="119"/>
        <end position="166"/>
    </location>
</feature>
<organism evidence="2 3">
    <name type="scientific">Lipomyces starkeyi NRRL Y-11557</name>
    <dbReference type="NCBI Taxonomy" id="675824"/>
    <lineage>
        <taxon>Eukaryota</taxon>
        <taxon>Fungi</taxon>
        <taxon>Dikarya</taxon>
        <taxon>Ascomycota</taxon>
        <taxon>Saccharomycotina</taxon>
        <taxon>Lipomycetes</taxon>
        <taxon>Lipomycetales</taxon>
        <taxon>Lipomycetaceae</taxon>
        <taxon>Lipomyces</taxon>
    </lineage>
</organism>
<protein>
    <submittedName>
        <fullName evidence="2">Uncharacterized protein</fullName>
    </submittedName>
</protein>
<dbReference type="Proteomes" id="UP000094385">
    <property type="component" value="Unassembled WGS sequence"/>
</dbReference>
<accession>A0A1E3Q6N2</accession>
<dbReference type="AlphaFoldDB" id="A0A1E3Q6N2"/>
<proteinExistence type="predicted"/>
<sequence length="166" mass="18540">MITPYSSLRLKRTTITDIRQSVKLEYRTLFALLSVLIYSRSSAAARHEQRSQWCLAIRMVNGGVLKNGYYQQHLGLRLGVSGISSVIRLFGWGPANARKREVIRTGPRVVKGMCLGDGNNETRTRRYTNPWRTQPCRAASTPLFSPMKTEPVSSAPVRGSGQGRMG</sequence>
<reference evidence="2 3" key="1">
    <citation type="journal article" date="2016" name="Proc. Natl. Acad. Sci. U.S.A.">
        <title>Comparative genomics of biotechnologically important yeasts.</title>
        <authorList>
            <person name="Riley R."/>
            <person name="Haridas S."/>
            <person name="Wolfe K.H."/>
            <person name="Lopes M.R."/>
            <person name="Hittinger C.T."/>
            <person name="Goeker M."/>
            <person name="Salamov A.A."/>
            <person name="Wisecaver J.H."/>
            <person name="Long T.M."/>
            <person name="Calvey C.H."/>
            <person name="Aerts A.L."/>
            <person name="Barry K.W."/>
            <person name="Choi C."/>
            <person name="Clum A."/>
            <person name="Coughlan A.Y."/>
            <person name="Deshpande S."/>
            <person name="Douglass A.P."/>
            <person name="Hanson S.J."/>
            <person name="Klenk H.-P."/>
            <person name="LaButti K.M."/>
            <person name="Lapidus A."/>
            <person name="Lindquist E.A."/>
            <person name="Lipzen A.M."/>
            <person name="Meier-Kolthoff J.P."/>
            <person name="Ohm R.A."/>
            <person name="Otillar R.P."/>
            <person name="Pangilinan J.L."/>
            <person name="Peng Y."/>
            <person name="Rokas A."/>
            <person name="Rosa C.A."/>
            <person name="Scheuner C."/>
            <person name="Sibirny A.A."/>
            <person name="Slot J.C."/>
            <person name="Stielow J.B."/>
            <person name="Sun H."/>
            <person name="Kurtzman C.P."/>
            <person name="Blackwell M."/>
            <person name="Grigoriev I.V."/>
            <person name="Jeffries T.W."/>
        </authorList>
    </citation>
    <scope>NUCLEOTIDE SEQUENCE [LARGE SCALE GENOMIC DNA]</scope>
    <source>
        <strain evidence="2 3">NRRL Y-11557</strain>
    </source>
</reference>
<gene>
    <name evidence="2" type="ORF">LIPSTDRAFT_290521</name>
</gene>
<name>A0A1E3Q6N2_LIPST</name>
<evidence type="ECO:0000313" key="3">
    <source>
        <dbReference type="Proteomes" id="UP000094385"/>
    </source>
</evidence>
<evidence type="ECO:0000256" key="1">
    <source>
        <dbReference type="SAM" id="MobiDB-lite"/>
    </source>
</evidence>